<organism evidence="3 4">
    <name type="scientific">Clostridium oceanicum</name>
    <dbReference type="NCBI Taxonomy" id="1543"/>
    <lineage>
        <taxon>Bacteria</taxon>
        <taxon>Bacillati</taxon>
        <taxon>Bacillota</taxon>
        <taxon>Clostridia</taxon>
        <taxon>Eubacteriales</taxon>
        <taxon>Clostridiaceae</taxon>
        <taxon>Clostridium</taxon>
    </lineage>
</organism>
<dbReference type="PANTHER" id="PTHR35788:SF1">
    <property type="entry name" value="EXPORTED PROTEIN"/>
    <property type="match status" value="1"/>
</dbReference>
<keyword evidence="1" id="KW-0472">Membrane</keyword>
<dbReference type="Pfam" id="PF12229">
    <property type="entry name" value="PG_binding_4"/>
    <property type="match status" value="1"/>
</dbReference>
<evidence type="ECO:0000313" key="4">
    <source>
        <dbReference type="Proteomes" id="UP001501510"/>
    </source>
</evidence>
<dbReference type="InterPro" id="IPR022029">
    <property type="entry name" value="YoaR-like_PG-bd"/>
</dbReference>
<dbReference type="EMBL" id="BAAACG010000013">
    <property type="protein sequence ID" value="GAA0744569.1"/>
    <property type="molecule type" value="Genomic_DNA"/>
</dbReference>
<accession>A0ABP3V1A3</accession>
<sequence length="380" mass="42062">MESKVRVTRRAKPKKPVKMYAIIISLIILFVLSGFGTYQYSKIKHFNNLIYPGVSIEGIDLSGKTKEQARKLVEKNYWNKILGKKINVKANDKTYTLKYSELKSTSNLDKVMDDAFNYGKNLIIFKKYDIIKHKKGKNFHLNFGYDKKTIDSFVSKIEKAVKVNPVNASLSLNGGNFDVTPGQNGKALDKDKLKKELVSSISPENFNDVTKTAVINTVKPRITSDKLSSVSTQVGSYSTNYGGSQPGRKNNIELATQAINGTTIMPGDVFSFNGIVGERTSEKGYQAAPVIIKDKLEPGIGGGICQVSTTLFNAVDKAGLESTERTHHTLPVHYVPEGKDATVDFGNIDYKFKNNFSSPVYIESYTSNGQIAFNIYSSGK</sequence>
<name>A0ABP3V1A3_9CLOT</name>
<keyword evidence="1" id="KW-1133">Transmembrane helix</keyword>
<protein>
    <submittedName>
        <fullName evidence="3">VanW family protein</fullName>
    </submittedName>
</protein>
<dbReference type="InterPro" id="IPR052913">
    <property type="entry name" value="Glycopeptide_resist_protein"/>
</dbReference>
<comment type="caution">
    <text evidence="3">The sequence shown here is derived from an EMBL/GenBank/DDBJ whole genome shotgun (WGS) entry which is preliminary data.</text>
</comment>
<feature type="domain" description="YoaR-like putative peptidoglycan binding" evidence="2">
    <location>
        <begin position="95"/>
        <end position="202"/>
    </location>
</feature>
<dbReference type="PANTHER" id="PTHR35788">
    <property type="entry name" value="EXPORTED PROTEIN-RELATED"/>
    <property type="match status" value="1"/>
</dbReference>
<dbReference type="InterPro" id="IPR007391">
    <property type="entry name" value="Vancomycin_resist_VanW"/>
</dbReference>
<keyword evidence="1" id="KW-0812">Transmembrane</keyword>
<evidence type="ECO:0000256" key="1">
    <source>
        <dbReference type="SAM" id="Phobius"/>
    </source>
</evidence>
<keyword evidence="4" id="KW-1185">Reference proteome</keyword>
<gene>
    <name evidence="3" type="ORF">GCM10008906_29640</name>
</gene>
<proteinExistence type="predicted"/>
<reference evidence="4" key="1">
    <citation type="journal article" date="2019" name="Int. J. Syst. Evol. Microbiol.">
        <title>The Global Catalogue of Microorganisms (GCM) 10K type strain sequencing project: providing services to taxonomists for standard genome sequencing and annotation.</title>
        <authorList>
            <consortium name="The Broad Institute Genomics Platform"/>
            <consortium name="The Broad Institute Genome Sequencing Center for Infectious Disease"/>
            <person name="Wu L."/>
            <person name="Ma J."/>
        </authorList>
    </citation>
    <scope>NUCLEOTIDE SEQUENCE [LARGE SCALE GENOMIC DNA]</scope>
    <source>
        <strain evidence="4">JCM 1407</strain>
    </source>
</reference>
<evidence type="ECO:0000313" key="3">
    <source>
        <dbReference type="EMBL" id="GAA0744569.1"/>
    </source>
</evidence>
<dbReference type="Pfam" id="PF04294">
    <property type="entry name" value="VanW"/>
    <property type="match status" value="1"/>
</dbReference>
<evidence type="ECO:0000259" key="2">
    <source>
        <dbReference type="Pfam" id="PF12229"/>
    </source>
</evidence>
<feature type="transmembrane region" description="Helical" evidence="1">
    <location>
        <begin position="20"/>
        <end position="40"/>
    </location>
</feature>
<dbReference type="Proteomes" id="UP001501510">
    <property type="component" value="Unassembled WGS sequence"/>
</dbReference>